<gene>
    <name evidence="1" type="ORF">ACFPIH_04795</name>
</gene>
<dbReference type="EMBL" id="JBHSFK010000003">
    <property type="protein sequence ID" value="MFC4498843.1"/>
    <property type="molecule type" value="Genomic_DNA"/>
</dbReference>
<dbReference type="RefSeq" id="WP_381179670.1">
    <property type="nucleotide sequence ID" value="NZ_JBHSFK010000003.1"/>
</dbReference>
<sequence length="110" mass="11370">MTAADPPALSAECTTGQLAAPSAELMTTGDGVILVDVATGSQAWTEPVGSGWSVHQRGPLRLWDAVEEALAAWQGAGAPPQSEFGMSVGVDGDQWVWAGNPEGPSWRLPV</sequence>
<dbReference type="Proteomes" id="UP001595839">
    <property type="component" value="Unassembled WGS sequence"/>
</dbReference>
<accession>A0ABV9AJV6</accession>
<keyword evidence="2" id="KW-1185">Reference proteome</keyword>
<evidence type="ECO:0000313" key="2">
    <source>
        <dbReference type="Proteomes" id="UP001595839"/>
    </source>
</evidence>
<proteinExistence type="predicted"/>
<protein>
    <submittedName>
        <fullName evidence="1">Uncharacterized protein</fullName>
    </submittedName>
</protein>
<organism evidence="1 2">
    <name type="scientific">Streptomyces vulcanius</name>
    <dbReference type="NCBI Taxonomy" id="1441876"/>
    <lineage>
        <taxon>Bacteria</taxon>
        <taxon>Bacillati</taxon>
        <taxon>Actinomycetota</taxon>
        <taxon>Actinomycetes</taxon>
        <taxon>Kitasatosporales</taxon>
        <taxon>Streptomycetaceae</taxon>
        <taxon>Streptomyces</taxon>
    </lineage>
</organism>
<name>A0ABV9AJV6_9ACTN</name>
<comment type="caution">
    <text evidence="1">The sequence shown here is derived from an EMBL/GenBank/DDBJ whole genome shotgun (WGS) entry which is preliminary data.</text>
</comment>
<reference evidence="2" key="1">
    <citation type="journal article" date="2019" name="Int. J. Syst. Evol. Microbiol.">
        <title>The Global Catalogue of Microorganisms (GCM) 10K type strain sequencing project: providing services to taxonomists for standard genome sequencing and annotation.</title>
        <authorList>
            <consortium name="The Broad Institute Genomics Platform"/>
            <consortium name="The Broad Institute Genome Sequencing Center for Infectious Disease"/>
            <person name="Wu L."/>
            <person name="Ma J."/>
        </authorList>
    </citation>
    <scope>NUCLEOTIDE SEQUENCE [LARGE SCALE GENOMIC DNA]</scope>
    <source>
        <strain evidence="2">CGMCC 4.7177</strain>
    </source>
</reference>
<evidence type="ECO:0000313" key="1">
    <source>
        <dbReference type="EMBL" id="MFC4498843.1"/>
    </source>
</evidence>